<reference evidence="1 2" key="1">
    <citation type="journal article" date="2012" name="J. Bacteriol.">
        <title>Complete genome sequence of Nocardia brasiliensis HUJEG-1.</title>
        <authorList>
            <person name="Vera-Cabrera L."/>
            <person name="Ortiz-Lopez R."/>
            <person name="Elizondo-Gonzalez R."/>
            <person name="Perez-Maya A.A."/>
            <person name="Ocampo-Candiani J."/>
        </authorList>
    </citation>
    <scope>NUCLEOTIDE SEQUENCE [LARGE SCALE GENOMIC DNA]</scope>
    <source>
        <strain evidence="2">ATCC 700358</strain>
    </source>
</reference>
<evidence type="ECO:0000313" key="2">
    <source>
        <dbReference type="Proteomes" id="UP000006304"/>
    </source>
</evidence>
<dbReference type="EMBL" id="CP003876">
    <property type="protein sequence ID" value="AFU02895.1"/>
    <property type="molecule type" value="Genomic_DNA"/>
</dbReference>
<dbReference type="HOGENOM" id="CLU_3027742_0_0_11"/>
<sequence>MAIAILKDYGNVNLDTAMRGREDKTTVDAYKLAWRLRVVPTLGHLMRRVQRTAPE</sequence>
<name>K0F1A4_NOCB7</name>
<keyword evidence="2" id="KW-1185">Reference proteome</keyword>
<protein>
    <submittedName>
        <fullName evidence="1">Integrase family protein</fullName>
    </submittedName>
</protein>
<proteinExistence type="predicted"/>
<gene>
    <name evidence="1" type="ORF">O3I_024710</name>
</gene>
<evidence type="ECO:0000313" key="1">
    <source>
        <dbReference type="EMBL" id="AFU02895.1"/>
    </source>
</evidence>
<dbReference type="Proteomes" id="UP000006304">
    <property type="component" value="Chromosome"/>
</dbReference>
<dbReference type="KEGG" id="nbr:O3I_024710"/>
<accession>K0F1A4</accession>
<organism evidence="1 2">
    <name type="scientific">Nocardia brasiliensis (strain ATCC 700358 / HUJEG-1)</name>
    <dbReference type="NCBI Taxonomy" id="1133849"/>
    <lineage>
        <taxon>Bacteria</taxon>
        <taxon>Bacillati</taxon>
        <taxon>Actinomycetota</taxon>
        <taxon>Actinomycetes</taxon>
        <taxon>Mycobacteriales</taxon>
        <taxon>Nocardiaceae</taxon>
        <taxon>Nocardia</taxon>
    </lineage>
</organism>
<dbReference type="RefSeq" id="WP_014985750.1">
    <property type="nucleotide sequence ID" value="NC_018681.1"/>
</dbReference>
<dbReference type="AlphaFoldDB" id="K0F1A4"/>